<name>A0ABQ2NG08_9FLAO</name>
<evidence type="ECO:0000259" key="3">
    <source>
        <dbReference type="PROSITE" id="PS50977"/>
    </source>
</evidence>
<evidence type="ECO:0000256" key="1">
    <source>
        <dbReference type="ARBA" id="ARBA00023125"/>
    </source>
</evidence>
<dbReference type="Proteomes" id="UP000620064">
    <property type="component" value="Unassembled WGS sequence"/>
</dbReference>
<dbReference type="Gene3D" id="1.10.357.10">
    <property type="entry name" value="Tetracycline Repressor, domain 2"/>
    <property type="match status" value="1"/>
</dbReference>
<evidence type="ECO:0000313" key="5">
    <source>
        <dbReference type="Proteomes" id="UP000620064"/>
    </source>
</evidence>
<gene>
    <name evidence="4" type="ORF">GCM10010992_02470</name>
</gene>
<comment type="caution">
    <text evidence="4">The sequence shown here is derived from an EMBL/GenBank/DDBJ whole genome shotgun (WGS) entry which is preliminary data.</text>
</comment>
<reference evidence="5" key="1">
    <citation type="journal article" date="2019" name="Int. J. Syst. Evol. Microbiol.">
        <title>The Global Catalogue of Microorganisms (GCM) 10K type strain sequencing project: providing services to taxonomists for standard genome sequencing and annotation.</title>
        <authorList>
            <consortium name="The Broad Institute Genomics Platform"/>
            <consortium name="The Broad Institute Genome Sequencing Center for Infectious Disease"/>
            <person name="Wu L."/>
            <person name="Ma J."/>
        </authorList>
    </citation>
    <scope>NUCLEOTIDE SEQUENCE [LARGE SCALE GENOMIC DNA]</scope>
    <source>
        <strain evidence="5">CGMCC 1.7656</strain>
    </source>
</reference>
<dbReference type="Pfam" id="PF00440">
    <property type="entry name" value="TetR_N"/>
    <property type="match status" value="1"/>
</dbReference>
<dbReference type="SUPFAM" id="SSF46689">
    <property type="entry name" value="Homeodomain-like"/>
    <property type="match status" value="1"/>
</dbReference>
<keyword evidence="5" id="KW-1185">Reference proteome</keyword>
<keyword evidence="1 2" id="KW-0238">DNA-binding</keyword>
<accession>A0ABQ2NG08</accession>
<evidence type="ECO:0000313" key="4">
    <source>
        <dbReference type="EMBL" id="GGP01568.1"/>
    </source>
</evidence>
<dbReference type="PROSITE" id="PS50977">
    <property type="entry name" value="HTH_TETR_2"/>
    <property type="match status" value="1"/>
</dbReference>
<proteinExistence type="predicted"/>
<dbReference type="EMBL" id="BMLV01000001">
    <property type="protein sequence ID" value="GGP01568.1"/>
    <property type="molecule type" value="Genomic_DNA"/>
</dbReference>
<feature type="domain" description="HTH tetR-type" evidence="3">
    <location>
        <begin position="21"/>
        <end position="81"/>
    </location>
</feature>
<dbReference type="InterPro" id="IPR001647">
    <property type="entry name" value="HTH_TetR"/>
</dbReference>
<dbReference type="RefSeq" id="WP_188616258.1">
    <property type="nucleotide sequence ID" value="NZ_BMLV01000001.1"/>
</dbReference>
<protein>
    <submittedName>
        <fullName evidence="4">TetR family transcriptional regulator</fullName>
    </submittedName>
</protein>
<feature type="DNA-binding region" description="H-T-H motif" evidence="2">
    <location>
        <begin position="44"/>
        <end position="63"/>
    </location>
</feature>
<evidence type="ECO:0000256" key="2">
    <source>
        <dbReference type="PROSITE-ProRule" id="PRU00335"/>
    </source>
</evidence>
<dbReference type="InterPro" id="IPR009057">
    <property type="entry name" value="Homeodomain-like_sf"/>
</dbReference>
<organism evidence="4 5">
    <name type="scientific">Cloacibacterium rupense</name>
    <dbReference type="NCBI Taxonomy" id="517423"/>
    <lineage>
        <taxon>Bacteria</taxon>
        <taxon>Pseudomonadati</taxon>
        <taxon>Bacteroidota</taxon>
        <taxon>Flavobacteriia</taxon>
        <taxon>Flavobacteriales</taxon>
        <taxon>Weeksellaceae</taxon>
    </lineage>
</organism>
<sequence>MEFQLTFRVNPSLFLRDPDSSEVGKNIVKNSIELMHEIGYENFTFKKLSQYINSTEATIYRYFPNKHKLLLYILNWYWSYLYYHSQVNVKGKASPKDKLRYILRLITNNEVVSAGFGNYDLQKLYEIVISESSKVYLVKDVDLINKEQVFKPYKELCAFVAEIILECKKDYKFSKSLSSTIIETAHYQQYFSMHLPRLTDNSKEVNHSIYVLEFLENFVFDILD</sequence>